<dbReference type="Proteomes" id="UP000238196">
    <property type="component" value="Unassembled WGS sequence"/>
</dbReference>
<dbReference type="EMBL" id="PRLP01000024">
    <property type="protein sequence ID" value="PPC77902.1"/>
    <property type="molecule type" value="Genomic_DNA"/>
</dbReference>
<name>A0A2S5KTA9_9PROT</name>
<reference evidence="1 2" key="1">
    <citation type="submission" date="2018-02" db="EMBL/GenBank/DDBJ databases">
        <title>novel marine gammaproteobacteria from coastal saline agro ecosystem.</title>
        <authorList>
            <person name="Krishnan R."/>
            <person name="Ramesh Kumar N."/>
        </authorList>
    </citation>
    <scope>NUCLEOTIDE SEQUENCE [LARGE SCALE GENOMIC DNA]</scope>
    <source>
        <strain evidence="1 2">228</strain>
    </source>
</reference>
<dbReference type="Pfam" id="PF12915">
    <property type="entry name" value="DUF3833"/>
    <property type="match status" value="1"/>
</dbReference>
<organism evidence="1 2">
    <name type="scientific">Proteobacteria bacterium 228</name>
    <dbReference type="NCBI Taxonomy" id="2083153"/>
    <lineage>
        <taxon>Bacteria</taxon>
        <taxon>Pseudomonadati</taxon>
        <taxon>Pseudomonadota</taxon>
    </lineage>
</organism>
<accession>A0A2S5KTA9</accession>
<dbReference type="AlphaFoldDB" id="A0A2S5KTA9"/>
<evidence type="ECO:0000313" key="1">
    <source>
        <dbReference type="EMBL" id="PPC77902.1"/>
    </source>
</evidence>
<protein>
    <submittedName>
        <fullName evidence="1">DUF3833 domain-containing protein</fullName>
    </submittedName>
</protein>
<proteinExistence type="predicted"/>
<gene>
    <name evidence="1" type="ORF">C4K68_08080</name>
</gene>
<sequence>MLLGTLLCLLGVATGLLLSGCNTMKIEDFVGQTPKLRLEQYFSGRTYAWGLFQDRFGKVRRQFQVTIDGHWDGDVLTLDERFLYNDGQREQRVWSIRRPQDDTYTGTAADVIGEARGHIAGNALNWQYQMQLPVDDKVWHVRFNDWMWLQPGGVLINKAKVSKWGFELGEVTLFFSKQPPLGETP</sequence>
<dbReference type="InterPro" id="IPR024409">
    <property type="entry name" value="DUF3833"/>
</dbReference>
<comment type="caution">
    <text evidence="1">The sequence shown here is derived from an EMBL/GenBank/DDBJ whole genome shotgun (WGS) entry which is preliminary data.</text>
</comment>
<evidence type="ECO:0000313" key="2">
    <source>
        <dbReference type="Proteomes" id="UP000238196"/>
    </source>
</evidence>
<dbReference type="OrthoDB" id="5296954at2"/>